<dbReference type="Proteomes" id="UP001432312">
    <property type="component" value="Chromosome"/>
</dbReference>
<name>A0ABZ1Q6L7_9ACTN</name>
<accession>A0ABZ1Q6L7</accession>
<sequence>MTGTVERAREALRSGLRPVDVYVELAAGTSDLRGVALAVCDALGIPRPDAEQRLRGSEELWDGFGPGEEGLVGELLDLAGLFDVHATLDERGERICGLMHRAVGALGGIAGGVAFNLHRKLATGRLPEAYALLVRAPVRERGDPARYWALLTTVGEELAAWLPPGDDEAAGRVGEARARCAREAAAAARAR</sequence>
<dbReference type="EMBL" id="CP108036">
    <property type="protein sequence ID" value="WUN78356.1"/>
    <property type="molecule type" value="Genomic_DNA"/>
</dbReference>
<dbReference type="GeneID" id="95495875"/>
<evidence type="ECO:0000313" key="2">
    <source>
        <dbReference type="Proteomes" id="UP001432312"/>
    </source>
</evidence>
<gene>
    <name evidence="1" type="ORF">OHA91_07535</name>
</gene>
<evidence type="ECO:0000313" key="1">
    <source>
        <dbReference type="EMBL" id="WUN78356.1"/>
    </source>
</evidence>
<protein>
    <submittedName>
        <fullName evidence="1">Uncharacterized protein</fullName>
    </submittedName>
</protein>
<dbReference type="RefSeq" id="WP_328738895.1">
    <property type="nucleotide sequence ID" value="NZ_CP108036.1"/>
</dbReference>
<proteinExistence type="predicted"/>
<reference evidence="1" key="1">
    <citation type="submission" date="2022-10" db="EMBL/GenBank/DDBJ databases">
        <title>The complete genomes of actinobacterial strains from the NBC collection.</title>
        <authorList>
            <person name="Joergensen T.S."/>
            <person name="Alvarez Arevalo M."/>
            <person name="Sterndorff E.B."/>
            <person name="Faurdal D."/>
            <person name="Vuksanovic O."/>
            <person name="Mourched A.-S."/>
            <person name="Charusanti P."/>
            <person name="Shaw S."/>
            <person name="Blin K."/>
            <person name="Weber T."/>
        </authorList>
    </citation>
    <scope>NUCLEOTIDE SEQUENCE</scope>
    <source>
        <strain evidence="1">NBC_00303</strain>
    </source>
</reference>
<organism evidence="1 2">
    <name type="scientific">Streptomyces erythrochromogenes</name>
    <dbReference type="NCBI Taxonomy" id="285574"/>
    <lineage>
        <taxon>Bacteria</taxon>
        <taxon>Bacillati</taxon>
        <taxon>Actinomycetota</taxon>
        <taxon>Actinomycetes</taxon>
        <taxon>Kitasatosporales</taxon>
        <taxon>Streptomycetaceae</taxon>
        <taxon>Streptomyces</taxon>
    </lineage>
</organism>
<keyword evidence="2" id="KW-1185">Reference proteome</keyword>